<gene>
    <name evidence="1" type="ORF">STAS_31923</name>
</gene>
<evidence type="ECO:0000313" key="2">
    <source>
        <dbReference type="Proteomes" id="UP000325081"/>
    </source>
</evidence>
<dbReference type="AlphaFoldDB" id="A0A5A7RDA3"/>
<sequence>MISSYGSFFLRHLEEGIWTYILFLASLLTDDSTCAKDGYPKDFPRENRNPSNSLSESLSLASYELSSPAYPLPQTDHVSLVSSYLSLIRIVISLAISRASLDTGLDESFLLWEMWVGTTILVGRSFSFSSSPFSDWALDGLRQMWVGWRCRSSRSPSSRLELIAGLLACLPLLSYGFKTAMRFTGES</sequence>
<name>A0A5A7RDA3_STRAF</name>
<organism evidence="1 2">
    <name type="scientific">Striga asiatica</name>
    <name type="common">Asiatic witchweed</name>
    <name type="synonym">Buchnera asiatica</name>
    <dbReference type="NCBI Taxonomy" id="4170"/>
    <lineage>
        <taxon>Eukaryota</taxon>
        <taxon>Viridiplantae</taxon>
        <taxon>Streptophyta</taxon>
        <taxon>Embryophyta</taxon>
        <taxon>Tracheophyta</taxon>
        <taxon>Spermatophyta</taxon>
        <taxon>Magnoliopsida</taxon>
        <taxon>eudicotyledons</taxon>
        <taxon>Gunneridae</taxon>
        <taxon>Pentapetalae</taxon>
        <taxon>asterids</taxon>
        <taxon>lamiids</taxon>
        <taxon>Lamiales</taxon>
        <taxon>Orobanchaceae</taxon>
        <taxon>Buchnereae</taxon>
        <taxon>Striga</taxon>
    </lineage>
</organism>
<keyword evidence="2" id="KW-1185">Reference proteome</keyword>
<evidence type="ECO:0000313" key="1">
    <source>
        <dbReference type="EMBL" id="GER54341.1"/>
    </source>
</evidence>
<protein>
    <submittedName>
        <fullName evidence="1">IQ calmodulin-binding motif family protein</fullName>
    </submittedName>
</protein>
<proteinExistence type="predicted"/>
<comment type="caution">
    <text evidence="1">The sequence shown here is derived from an EMBL/GenBank/DDBJ whole genome shotgun (WGS) entry which is preliminary data.</text>
</comment>
<dbReference type="EMBL" id="BKCP01011070">
    <property type="protein sequence ID" value="GER54341.1"/>
    <property type="molecule type" value="Genomic_DNA"/>
</dbReference>
<reference evidence="2" key="1">
    <citation type="journal article" date="2019" name="Curr. Biol.">
        <title>Genome Sequence of Striga asiatica Provides Insight into the Evolution of Plant Parasitism.</title>
        <authorList>
            <person name="Yoshida S."/>
            <person name="Kim S."/>
            <person name="Wafula E.K."/>
            <person name="Tanskanen J."/>
            <person name="Kim Y.M."/>
            <person name="Honaas L."/>
            <person name="Yang Z."/>
            <person name="Spallek T."/>
            <person name="Conn C.E."/>
            <person name="Ichihashi Y."/>
            <person name="Cheong K."/>
            <person name="Cui S."/>
            <person name="Der J.P."/>
            <person name="Gundlach H."/>
            <person name="Jiao Y."/>
            <person name="Hori C."/>
            <person name="Ishida J.K."/>
            <person name="Kasahara H."/>
            <person name="Kiba T."/>
            <person name="Kim M.S."/>
            <person name="Koo N."/>
            <person name="Laohavisit A."/>
            <person name="Lee Y.H."/>
            <person name="Lumba S."/>
            <person name="McCourt P."/>
            <person name="Mortimer J.C."/>
            <person name="Mutuku J.M."/>
            <person name="Nomura T."/>
            <person name="Sasaki-Sekimoto Y."/>
            <person name="Seto Y."/>
            <person name="Wang Y."/>
            <person name="Wakatake T."/>
            <person name="Sakakibara H."/>
            <person name="Demura T."/>
            <person name="Yamaguchi S."/>
            <person name="Yoneyama K."/>
            <person name="Manabe R.I."/>
            <person name="Nelson D.C."/>
            <person name="Schulman A.H."/>
            <person name="Timko M.P."/>
            <person name="dePamphilis C.W."/>
            <person name="Choi D."/>
            <person name="Shirasu K."/>
        </authorList>
    </citation>
    <scope>NUCLEOTIDE SEQUENCE [LARGE SCALE GENOMIC DNA]</scope>
    <source>
        <strain evidence="2">cv. UVA1</strain>
    </source>
</reference>
<dbReference type="Proteomes" id="UP000325081">
    <property type="component" value="Unassembled WGS sequence"/>
</dbReference>
<accession>A0A5A7RDA3</accession>